<proteinExistence type="predicted"/>
<evidence type="ECO:0000313" key="2">
    <source>
        <dbReference type="Proteomes" id="UP000176864"/>
    </source>
</evidence>
<dbReference type="STRING" id="1817824.A2751_00775"/>
<evidence type="ECO:0000313" key="1">
    <source>
        <dbReference type="EMBL" id="OGE78983.1"/>
    </source>
</evidence>
<dbReference type="AlphaFoldDB" id="A0A1F5NN43"/>
<reference evidence="1 2" key="1">
    <citation type="journal article" date="2016" name="Nat. Commun.">
        <title>Thousands of microbial genomes shed light on interconnected biogeochemical processes in an aquifer system.</title>
        <authorList>
            <person name="Anantharaman K."/>
            <person name="Brown C.T."/>
            <person name="Hug L.A."/>
            <person name="Sharon I."/>
            <person name="Castelle C.J."/>
            <person name="Probst A.J."/>
            <person name="Thomas B.C."/>
            <person name="Singh A."/>
            <person name="Wilkins M.J."/>
            <person name="Karaoz U."/>
            <person name="Brodie E.L."/>
            <person name="Williams K.H."/>
            <person name="Hubbard S.S."/>
            <person name="Banfield J.F."/>
        </authorList>
    </citation>
    <scope>NUCLEOTIDE SEQUENCE [LARGE SCALE GENOMIC DNA]</scope>
</reference>
<protein>
    <submittedName>
        <fullName evidence="1">Uncharacterized protein</fullName>
    </submittedName>
</protein>
<accession>A0A1F5NN43</accession>
<name>A0A1F5NN43_9BACT</name>
<gene>
    <name evidence="1" type="ORF">A2751_00775</name>
</gene>
<dbReference type="Proteomes" id="UP000176864">
    <property type="component" value="Unassembled WGS sequence"/>
</dbReference>
<comment type="caution">
    <text evidence="1">The sequence shown here is derived from an EMBL/GenBank/DDBJ whole genome shotgun (WGS) entry which is preliminary data.</text>
</comment>
<organism evidence="1 2">
    <name type="scientific">Candidatus Doudnabacteria bacterium RIFCSPHIGHO2_01_FULL_46_14</name>
    <dbReference type="NCBI Taxonomy" id="1817824"/>
    <lineage>
        <taxon>Bacteria</taxon>
        <taxon>Candidatus Doudnaibacteriota</taxon>
    </lineage>
</organism>
<sequence>MLPKVKLYLPPWFKVGLLRPPSPVTVCGALSWLVQTTVSPFLIVIEAGPKAKLAMLTARVCGALAGGGGGGMGFGFGAAGSAGLGFVGDGFWLGEVAGGGVVGVGEVVEGDGETE</sequence>
<dbReference type="EMBL" id="MFEK01000010">
    <property type="protein sequence ID" value="OGE78983.1"/>
    <property type="molecule type" value="Genomic_DNA"/>
</dbReference>